<dbReference type="Gene3D" id="1.10.10.10">
    <property type="entry name" value="Winged helix-like DNA-binding domain superfamily/Winged helix DNA-binding domain"/>
    <property type="match status" value="1"/>
</dbReference>
<organism evidence="1 2">
    <name type="scientific">Mycobacterium intracellulare subsp. chimaera</name>
    <dbReference type="NCBI Taxonomy" id="222805"/>
    <lineage>
        <taxon>Bacteria</taxon>
        <taxon>Bacillati</taxon>
        <taxon>Actinomycetota</taxon>
        <taxon>Actinomycetes</taxon>
        <taxon>Mycobacteriales</taxon>
        <taxon>Mycobacteriaceae</taxon>
        <taxon>Mycobacterium</taxon>
        <taxon>Mycobacterium avium complex (MAC)</taxon>
    </lineage>
</organism>
<dbReference type="CDD" id="cd06170">
    <property type="entry name" value="LuxR_C_like"/>
    <property type="match status" value="1"/>
</dbReference>
<dbReference type="InterPro" id="IPR000792">
    <property type="entry name" value="Tscrpt_reg_LuxR_C"/>
</dbReference>
<dbReference type="RefSeq" id="WP_008257409.1">
    <property type="nucleotide sequence ID" value="NZ_CAAHFK010000057.1"/>
</dbReference>
<dbReference type="PRINTS" id="PR00038">
    <property type="entry name" value="HTHLUXR"/>
</dbReference>
<dbReference type="GeneID" id="75270456"/>
<dbReference type="AlphaFoldDB" id="A0A1Y0T9I6"/>
<gene>
    <name evidence="1" type="ORF">MYCOZU2_03256</name>
</gene>
<sequence>MTERIRRRATVTVEDFSRLVADIYAAAAAPEQWDAAIRDIQRALGATGGSLLRRDATPWSLWSFQASTIPVAAFESYATHYQRLDYVLAAVDKSPVGVVRTGPEIVVPNRNPEFYNDWMRPNGMEDGLFVRLTEGPHPTCFLVISPKASLDTPERTKVMRGLVVHLQQAVRTHNQLEAARARSADLSGALDAIRDGLIIVGTDCRVISLNSTAEEVLRGHDGLRVESGRLGSAIIQTQRELHRALHRALIGGDSGVRGGSSLICRRPSGLRPYVIQVIPLHRTKTNERVAEPSALVLIKDPERETDSATRLLRRFYRLTEGEAEVALRLTRGAGLKQIADELSVSYETVRTHLQHAFDKTDTHRQAELVGLVLALTP</sequence>
<dbReference type="SUPFAM" id="SSF46894">
    <property type="entry name" value="C-terminal effector domain of the bipartite response regulators"/>
    <property type="match status" value="1"/>
</dbReference>
<dbReference type="EMBL" id="CP015267">
    <property type="protein sequence ID" value="ASL15644.1"/>
    <property type="molecule type" value="Genomic_DNA"/>
</dbReference>
<dbReference type="GO" id="GO:0003677">
    <property type="term" value="F:DNA binding"/>
    <property type="evidence" value="ECO:0007669"/>
    <property type="project" value="InterPro"/>
</dbReference>
<dbReference type="InterPro" id="IPR036388">
    <property type="entry name" value="WH-like_DNA-bd_sf"/>
</dbReference>
<dbReference type="Pfam" id="PF00196">
    <property type="entry name" value="GerE"/>
    <property type="match status" value="1"/>
</dbReference>
<dbReference type="GO" id="GO:0006355">
    <property type="term" value="P:regulation of DNA-templated transcription"/>
    <property type="evidence" value="ECO:0007669"/>
    <property type="project" value="InterPro"/>
</dbReference>
<dbReference type="SMART" id="SM00421">
    <property type="entry name" value="HTH_LUXR"/>
    <property type="match status" value="1"/>
</dbReference>
<dbReference type="Proteomes" id="UP000198286">
    <property type="component" value="Chromosome"/>
</dbReference>
<dbReference type="PROSITE" id="PS50043">
    <property type="entry name" value="HTH_LUXR_2"/>
    <property type="match status" value="1"/>
</dbReference>
<protein>
    <submittedName>
        <fullName evidence="1">LuxR family transcriptional regulator</fullName>
    </submittedName>
</protein>
<reference evidence="1 2" key="1">
    <citation type="journal article" date="2017" name="Lancet Infect. Dis.">
        <title>Global outbreak of severe Mycobacterium chimaera disease after cardiac surgery: a molecular epidemiological study.</title>
        <authorList>
            <person name="van Ingen J."/>
            <person name="Kohl T."/>
            <person name="Kranzer K."/>
            <person name="Hasse B."/>
            <person name="Keller P."/>
            <person name="Szafranska A."/>
            <person name="Hillemann D."/>
            <person name="Chand M."/>
            <person name="Schreiber P."/>
            <person name="Sommerstein R."/>
            <person name="Berger C."/>
            <person name="Genoni M."/>
            <person name="Ruegg C."/>
            <person name="Troillet N."/>
            <person name="Widmer A.F."/>
            <person name="Becker S.L."/>
            <person name="Herrmann M."/>
            <person name="Eckmanns T."/>
            <person name="Haller S."/>
            <person name="Hoeller C."/>
            <person name="Debast S.B."/>
            <person name="Wolfhagen M.J."/>
            <person name="Hopman J."/>
            <person name="Kluytmans J."/>
            <person name="Langelaar M."/>
            <person name="Notermans D.W."/>
            <person name="ten Oever J."/>
            <person name="van den Barselaar P."/>
            <person name="Vonk A.B.A."/>
            <person name="Vos M.C."/>
            <person name="Ahmed N."/>
            <person name="Brown T."/>
            <person name="Crook D."/>
            <person name="Lamagni T."/>
            <person name="Phin N."/>
            <person name="Smith E.G."/>
            <person name="Zambon M."/>
            <person name="Serr A."/>
            <person name="Goetting T."/>
            <person name="Ebner W."/>
            <person name="Thuermer A."/>
            <person name="Utpatel C."/>
            <person name="Sproer C."/>
            <person name="Bunk B."/>
            <person name="Nubel U."/>
            <person name="Bloemberg G."/>
            <person name="Bottger E."/>
            <person name="Niemann S."/>
            <person name="Wagner D."/>
            <person name="Sax H."/>
        </authorList>
    </citation>
    <scope>NUCLEOTIDE SEQUENCE [LARGE SCALE GENOMIC DNA]</scope>
    <source>
        <strain evidence="1 2">ZUERICH-2</strain>
    </source>
</reference>
<evidence type="ECO:0000313" key="1">
    <source>
        <dbReference type="EMBL" id="ASL15644.1"/>
    </source>
</evidence>
<accession>A0A1Y0T9I6</accession>
<proteinExistence type="predicted"/>
<evidence type="ECO:0000313" key="2">
    <source>
        <dbReference type="Proteomes" id="UP000198286"/>
    </source>
</evidence>
<name>A0A1Y0T9I6_MYCIT</name>
<dbReference type="InterPro" id="IPR016032">
    <property type="entry name" value="Sig_transdc_resp-reg_C-effctor"/>
</dbReference>